<protein>
    <submittedName>
        <fullName evidence="1">Phosphotransferase family protein</fullName>
    </submittedName>
</protein>
<dbReference type="AlphaFoldDB" id="A0A8J6PQK0"/>
<dbReference type="CDD" id="cd05151">
    <property type="entry name" value="ChoK-like"/>
    <property type="match status" value="1"/>
</dbReference>
<sequence length="301" mass="34086">MITIEQAIEKTGMWTGRPARPERIASGITNVNWRICLDDTHETFFLKIHGPGTENLIDRELAHEATIKAAATGYAPQLLFYDEADGIEVYEFLHGFRSCNVIDLQHPTIRANILKAYKAIHSSQFMSRTKTGFDQLNDHLSRLKEIDAELPEDMDHILWQVSRARDAIQAAGMETCACFNDAYVYNYMVNDALDVKIIDWEYASGNDPYWDIAMFSFESVFIGENEIEQTLALYNGASDAATAARVYLYIGVACIVWGCWATYQSRTSSIPFDFGKYADILFLRGRAVMTVPEWDRALATV</sequence>
<dbReference type="Pfam" id="PF01633">
    <property type="entry name" value="Choline_kinase"/>
    <property type="match status" value="1"/>
</dbReference>
<dbReference type="GO" id="GO:0006646">
    <property type="term" value="P:phosphatidylethanolamine biosynthetic process"/>
    <property type="evidence" value="ECO:0007669"/>
    <property type="project" value="TreeGrafter"/>
</dbReference>
<dbReference type="Gene3D" id="3.90.1200.10">
    <property type="match status" value="1"/>
</dbReference>
<dbReference type="PANTHER" id="PTHR22603:SF66">
    <property type="entry name" value="ETHANOLAMINE KINASE"/>
    <property type="match status" value="1"/>
</dbReference>
<reference evidence="1" key="1">
    <citation type="submission" date="2020-09" db="EMBL/GenBank/DDBJ databases">
        <title>Genome seq and assembly of Tianweitania sp.</title>
        <authorList>
            <person name="Chhetri G."/>
        </authorList>
    </citation>
    <scope>NUCLEOTIDE SEQUENCE</scope>
    <source>
        <strain evidence="1">Rool2</strain>
    </source>
</reference>
<accession>A0A8J6PQK0</accession>
<organism evidence="1 2">
    <name type="scientific">Oryzicola mucosus</name>
    <dbReference type="NCBI Taxonomy" id="2767425"/>
    <lineage>
        <taxon>Bacteria</taxon>
        <taxon>Pseudomonadati</taxon>
        <taxon>Pseudomonadota</taxon>
        <taxon>Alphaproteobacteria</taxon>
        <taxon>Hyphomicrobiales</taxon>
        <taxon>Phyllobacteriaceae</taxon>
        <taxon>Oryzicola</taxon>
    </lineage>
</organism>
<dbReference type="EMBL" id="JACVVX010000008">
    <property type="protein sequence ID" value="MBD0416962.1"/>
    <property type="molecule type" value="Genomic_DNA"/>
</dbReference>
<dbReference type="Gene3D" id="3.30.200.20">
    <property type="entry name" value="Phosphorylase Kinase, domain 1"/>
    <property type="match status" value="1"/>
</dbReference>
<name>A0A8J6PQK0_9HYPH</name>
<keyword evidence="2" id="KW-1185">Reference proteome</keyword>
<dbReference type="PANTHER" id="PTHR22603">
    <property type="entry name" value="CHOLINE/ETHANOALAMINE KINASE"/>
    <property type="match status" value="1"/>
</dbReference>
<dbReference type="Proteomes" id="UP000643405">
    <property type="component" value="Unassembled WGS sequence"/>
</dbReference>
<dbReference type="GO" id="GO:0005737">
    <property type="term" value="C:cytoplasm"/>
    <property type="evidence" value="ECO:0007669"/>
    <property type="project" value="TreeGrafter"/>
</dbReference>
<proteinExistence type="predicted"/>
<evidence type="ECO:0000313" key="2">
    <source>
        <dbReference type="Proteomes" id="UP000643405"/>
    </source>
</evidence>
<comment type="caution">
    <text evidence="1">The sequence shown here is derived from an EMBL/GenBank/DDBJ whole genome shotgun (WGS) entry which is preliminary data.</text>
</comment>
<dbReference type="RefSeq" id="WP_188166399.1">
    <property type="nucleotide sequence ID" value="NZ_JACVVX010000008.1"/>
</dbReference>
<dbReference type="InterPro" id="IPR011009">
    <property type="entry name" value="Kinase-like_dom_sf"/>
</dbReference>
<evidence type="ECO:0000313" key="1">
    <source>
        <dbReference type="EMBL" id="MBD0416962.1"/>
    </source>
</evidence>
<gene>
    <name evidence="1" type="ORF">ICI42_20125</name>
</gene>
<dbReference type="GO" id="GO:0004305">
    <property type="term" value="F:ethanolamine kinase activity"/>
    <property type="evidence" value="ECO:0007669"/>
    <property type="project" value="TreeGrafter"/>
</dbReference>
<dbReference type="SUPFAM" id="SSF56112">
    <property type="entry name" value="Protein kinase-like (PK-like)"/>
    <property type="match status" value="1"/>
</dbReference>